<dbReference type="OrthoDB" id="9806956at2"/>
<evidence type="ECO:0000256" key="11">
    <source>
        <dbReference type="ARBA" id="ARBA00023235"/>
    </source>
</evidence>
<evidence type="ECO:0000256" key="5">
    <source>
        <dbReference type="ARBA" id="ARBA00010231"/>
    </source>
</evidence>
<protein>
    <recommendedName>
        <fullName evidence="12">Phosphoglucomutase</fullName>
        <ecNumber evidence="6">5.4.2.2</ecNumber>
    </recommendedName>
    <alternativeName>
        <fullName evidence="14">Alpha-phosphoglucomutase</fullName>
    </alternativeName>
    <alternativeName>
        <fullName evidence="13">Glucose phosphomutase</fullName>
    </alternativeName>
</protein>
<gene>
    <name evidence="20" type="ORF">CBF32_08490</name>
</gene>
<keyword evidence="21" id="KW-1185">Reference proteome</keyword>
<dbReference type="Pfam" id="PF02879">
    <property type="entry name" value="PGM_PMM_II"/>
    <property type="match status" value="1"/>
</dbReference>
<dbReference type="PANTHER" id="PTHR45745">
    <property type="entry name" value="PHOSPHOMANNOMUTASE 45A"/>
    <property type="match status" value="1"/>
</dbReference>
<feature type="domain" description="Alpha-D-phosphohexomutase alpha/beta/alpha" evidence="19">
    <location>
        <begin position="325"/>
        <end position="451"/>
    </location>
</feature>
<feature type="domain" description="Alpha-D-phosphohexomutase alpha/beta/alpha" evidence="17">
    <location>
        <begin position="43"/>
        <end position="181"/>
    </location>
</feature>
<dbReference type="GO" id="GO:0008973">
    <property type="term" value="F:phosphopentomutase activity"/>
    <property type="evidence" value="ECO:0007669"/>
    <property type="project" value="TreeGrafter"/>
</dbReference>
<dbReference type="Gene3D" id="3.40.120.10">
    <property type="entry name" value="Alpha-D-Glucose-1,6-Bisphosphate, subunit A, domain 3"/>
    <property type="match status" value="3"/>
</dbReference>
<dbReference type="InterPro" id="IPR005841">
    <property type="entry name" value="Alpha-D-phosphohexomutase_SF"/>
</dbReference>
<comment type="pathway">
    <text evidence="4">Lipid metabolism.</text>
</comment>
<dbReference type="InterPro" id="IPR005844">
    <property type="entry name" value="A-D-PHexomutase_a/b/a-I"/>
</dbReference>
<dbReference type="AlphaFoldDB" id="A0A430A4B7"/>
<feature type="domain" description="Alpha-D-phosphohexomutase alpha/beta/alpha" evidence="18">
    <location>
        <begin position="209"/>
        <end position="314"/>
    </location>
</feature>
<evidence type="ECO:0000259" key="19">
    <source>
        <dbReference type="Pfam" id="PF02880"/>
    </source>
</evidence>
<keyword evidence="10 15" id="KW-0460">Magnesium</keyword>
<accession>A0A430A4B7</accession>
<keyword evidence="7" id="KW-0119">Carbohydrate metabolism</keyword>
<dbReference type="GO" id="GO:0000287">
    <property type="term" value="F:magnesium ion binding"/>
    <property type="evidence" value="ECO:0007669"/>
    <property type="project" value="InterPro"/>
</dbReference>
<evidence type="ECO:0000256" key="14">
    <source>
        <dbReference type="ARBA" id="ARBA00041467"/>
    </source>
</evidence>
<comment type="cofactor">
    <cofactor evidence="2">
        <name>Mg(2+)</name>
        <dbReference type="ChEBI" id="CHEBI:18420"/>
    </cofactor>
</comment>
<dbReference type="InterPro" id="IPR005846">
    <property type="entry name" value="A-D-PHexomutase_a/b/a-III"/>
</dbReference>
<keyword evidence="11" id="KW-0413">Isomerase</keyword>
<evidence type="ECO:0000313" key="21">
    <source>
        <dbReference type="Proteomes" id="UP000288197"/>
    </source>
</evidence>
<dbReference type="Pfam" id="PF02880">
    <property type="entry name" value="PGM_PMM_III"/>
    <property type="match status" value="1"/>
</dbReference>
<comment type="caution">
    <text evidence="20">The sequence shown here is derived from an EMBL/GenBank/DDBJ whole genome shotgun (WGS) entry which is preliminary data.</text>
</comment>
<dbReference type="GO" id="GO:0004614">
    <property type="term" value="F:phosphoglucomutase activity"/>
    <property type="evidence" value="ECO:0007669"/>
    <property type="project" value="UniProtKB-EC"/>
</dbReference>
<dbReference type="PROSITE" id="PS00710">
    <property type="entry name" value="PGM_PMM"/>
    <property type="match status" value="1"/>
</dbReference>
<dbReference type="GO" id="GO:0006006">
    <property type="term" value="P:glucose metabolic process"/>
    <property type="evidence" value="ECO:0007669"/>
    <property type="project" value="UniProtKB-KW"/>
</dbReference>
<dbReference type="SUPFAM" id="SSF55957">
    <property type="entry name" value="Phosphoglucomutase, C-terminal domain"/>
    <property type="match status" value="1"/>
</dbReference>
<comment type="catalytic activity">
    <reaction evidence="1">
        <text>alpha-D-glucose 1-phosphate = alpha-D-glucose 6-phosphate</text>
        <dbReference type="Rhea" id="RHEA:23536"/>
        <dbReference type="ChEBI" id="CHEBI:58225"/>
        <dbReference type="ChEBI" id="CHEBI:58601"/>
        <dbReference type="EC" id="5.4.2.2"/>
    </reaction>
</comment>
<evidence type="ECO:0000256" key="7">
    <source>
        <dbReference type="ARBA" id="ARBA00022526"/>
    </source>
</evidence>
<dbReference type="InterPro" id="IPR016066">
    <property type="entry name" value="A-D-PHexomutase_CS"/>
</dbReference>
<keyword evidence="9 15" id="KW-0479">Metal-binding</keyword>
<dbReference type="CDD" id="cd05799">
    <property type="entry name" value="PGM2"/>
    <property type="match status" value="1"/>
</dbReference>
<sequence>MTWENTYKQWINFNNIDELVKNDLEKNKEDKEALMDAFYAPLEFGTAGMRGIIGAGINRMNIYTVRQATEGLALFIDSLDDSMKKAGVAIAFDSRHQSPEFAMGAAETLAAHGITAYVFDSLRSTPELSFTVRHFNCVAGIMITASHNPAAYNGFKVYGSDGAQMPPHDADLVTKYVRSISNPLEIKFTPQSEAGDLIKIVGEDVDKVYLENLKTVTVNKDVINETKDSLKIVFTPLHGTGQMIGEKALAQAGFKDVLTVPEQREPDSNFSTVASPNPEEASAFEYAIKLGEKENADVLLATDPDADRLGAVAKNQAGEYEILSGNQLGSIMVHYLLQAKKANNTLPENAVVIKSIVSSELPTAICKKYDVKMIDVLTGFKFIAEQIKSFEKDLSKTFVFGFEESYGYLVQPFVRDKDAIQSLVLLSEITAFYKAKNKTLFDAMEEIYQEFGYFDEKTISFTMPGITGVEKIQQLMASVRNDIPNEFGGVKVNYYEDYATQKRHYLTGEEEDILLPTSNVLKFFLEDGSWIAIRPSGTEPKVKFYLGVKGNSHAETKEKIETFEQDVQGFIK</sequence>
<evidence type="ECO:0000256" key="1">
    <source>
        <dbReference type="ARBA" id="ARBA00000443"/>
    </source>
</evidence>
<evidence type="ECO:0000259" key="18">
    <source>
        <dbReference type="Pfam" id="PF02879"/>
    </source>
</evidence>
<keyword evidence="7" id="KW-0313">Glucose metabolism</keyword>
<evidence type="ECO:0000256" key="4">
    <source>
        <dbReference type="ARBA" id="ARBA00005189"/>
    </source>
</evidence>
<dbReference type="InterPro" id="IPR016055">
    <property type="entry name" value="A-D-PHexomutase_a/b/a-I/II/III"/>
</dbReference>
<feature type="domain" description="Alpha-D-phosphohexomutase C-terminal" evidence="16">
    <location>
        <begin position="514"/>
        <end position="550"/>
    </location>
</feature>
<comment type="pathway">
    <text evidence="3">Glycolipid metabolism; diglucosyl-diacylglycerol biosynthesis.</text>
</comment>
<dbReference type="Pfam" id="PF02878">
    <property type="entry name" value="PGM_PMM_I"/>
    <property type="match status" value="1"/>
</dbReference>
<name>A0A430A4B7_9ENTE</name>
<dbReference type="InterPro" id="IPR036900">
    <property type="entry name" value="A-D-PHexomutase_C_sf"/>
</dbReference>
<reference evidence="20 21" key="1">
    <citation type="submission" date="2017-05" db="EMBL/GenBank/DDBJ databases">
        <title>Vagococcus spp. assemblies.</title>
        <authorList>
            <person name="Gulvik C.A."/>
        </authorList>
    </citation>
    <scope>NUCLEOTIDE SEQUENCE [LARGE SCALE GENOMIC DNA]</scope>
    <source>
        <strain evidence="20 21">NCFB 2497</strain>
    </source>
</reference>
<proteinExistence type="inferred from homology"/>
<evidence type="ECO:0000256" key="3">
    <source>
        <dbReference type="ARBA" id="ARBA00005164"/>
    </source>
</evidence>
<dbReference type="RefSeq" id="WP_114289782.1">
    <property type="nucleotide sequence ID" value="NZ_CP081459.1"/>
</dbReference>
<dbReference type="SUPFAM" id="SSF53738">
    <property type="entry name" value="Phosphoglucomutase, first 3 domains"/>
    <property type="match status" value="3"/>
</dbReference>
<dbReference type="InterPro" id="IPR005843">
    <property type="entry name" value="A-D-PHexomutase_C"/>
</dbReference>
<evidence type="ECO:0000259" key="16">
    <source>
        <dbReference type="Pfam" id="PF00408"/>
    </source>
</evidence>
<evidence type="ECO:0000256" key="13">
    <source>
        <dbReference type="ARBA" id="ARBA00041398"/>
    </source>
</evidence>
<dbReference type="EC" id="5.4.2.2" evidence="6"/>
<dbReference type="PANTHER" id="PTHR45745:SF1">
    <property type="entry name" value="PHOSPHOGLUCOMUTASE 2B-RELATED"/>
    <property type="match status" value="1"/>
</dbReference>
<evidence type="ECO:0000256" key="2">
    <source>
        <dbReference type="ARBA" id="ARBA00001946"/>
    </source>
</evidence>
<dbReference type="EMBL" id="NGJX01000007">
    <property type="protein sequence ID" value="RSU01557.1"/>
    <property type="molecule type" value="Genomic_DNA"/>
</dbReference>
<dbReference type="InterPro" id="IPR005845">
    <property type="entry name" value="A-D-PHexomutase_a/b/a-II"/>
</dbReference>
<organism evidence="20 21">
    <name type="scientific">Vagococcus fluvialis</name>
    <dbReference type="NCBI Taxonomy" id="2738"/>
    <lineage>
        <taxon>Bacteria</taxon>
        <taxon>Bacillati</taxon>
        <taxon>Bacillota</taxon>
        <taxon>Bacilli</taxon>
        <taxon>Lactobacillales</taxon>
        <taxon>Enterococcaceae</taxon>
        <taxon>Vagococcus</taxon>
    </lineage>
</organism>
<dbReference type="PRINTS" id="PR00509">
    <property type="entry name" value="PGMPMM"/>
</dbReference>
<dbReference type="Gene3D" id="3.30.310.50">
    <property type="entry name" value="Alpha-D-phosphohexomutase, C-terminal domain"/>
    <property type="match status" value="1"/>
</dbReference>
<evidence type="ECO:0000256" key="10">
    <source>
        <dbReference type="ARBA" id="ARBA00022842"/>
    </source>
</evidence>
<dbReference type="GO" id="GO:0006166">
    <property type="term" value="P:purine ribonucleoside salvage"/>
    <property type="evidence" value="ECO:0007669"/>
    <property type="project" value="TreeGrafter"/>
</dbReference>
<evidence type="ECO:0000256" key="9">
    <source>
        <dbReference type="ARBA" id="ARBA00022723"/>
    </source>
</evidence>
<keyword evidence="8" id="KW-0597">Phosphoprotein</keyword>
<comment type="similarity">
    <text evidence="5 15">Belongs to the phosphohexose mutase family.</text>
</comment>
<evidence type="ECO:0000259" key="17">
    <source>
        <dbReference type="Pfam" id="PF02878"/>
    </source>
</evidence>
<evidence type="ECO:0000256" key="15">
    <source>
        <dbReference type="RuleBase" id="RU004326"/>
    </source>
</evidence>
<evidence type="ECO:0000313" key="20">
    <source>
        <dbReference type="EMBL" id="RSU01557.1"/>
    </source>
</evidence>
<evidence type="ECO:0000256" key="12">
    <source>
        <dbReference type="ARBA" id="ARBA00039995"/>
    </source>
</evidence>
<dbReference type="Proteomes" id="UP000288197">
    <property type="component" value="Unassembled WGS sequence"/>
</dbReference>
<dbReference type="GeneID" id="63146601"/>
<evidence type="ECO:0000256" key="6">
    <source>
        <dbReference type="ARBA" id="ARBA00012728"/>
    </source>
</evidence>
<dbReference type="Pfam" id="PF00408">
    <property type="entry name" value="PGM_PMM_IV"/>
    <property type="match status" value="1"/>
</dbReference>
<evidence type="ECO:0000256" key="8">
    <source>
        <dbReference type="ARBA" id="ARBA00022553"/>
    </source>
</evidence>